<protein>
    <submittedName>
        <fullName evidence="4">Uncharacterized protein</fullName>
    </submittedName>
</protein>
<dbReference type="InterPro" id="IPR036770">
    <property type="entry name" value="Ankyrin_rpt-contain_sf"/>
</dbReference>
<dbReference type="PRINTS" id="PR01415">
    <property type="entry name" value="ANKYRIN"/>
</dbReference>
<evidence type="ECO:0000313" key="4">
    <source>
        <dbReference type="EMBL" id="KAA0173050.1"/>
    </source>
</evidence>
<evidence type="ECO:0000256" key="1">
    <source>
        <dbReference type="ARBA" id="ARBA00022737"/>
    </source>
</evidence>
<feature type="repeat" description="ANK" evidence="3">
    <location>
        <begin position="144"/>
        <end position="176"/>
    </location>
</feature>
<accession>A0A5A8EAU6</accession>
<evidence type="ECO:0000256" key="3">
    <source>
        <dbReference type="PROSITE-ProRule" id="PRU00023"/>
    </source>
</evidence>
<dbReference type="Pfam" id="PF12796">
    <property type="entry name" value="Ank_2"/>
    <property type="match status" value="2"/>
</dbReference>
<dbReference type="EMBL" id="VLTO01000038">
    <property type="protein sequence ID" value="KAA0173050.1"/>
    <property type="molecule type" value="Genomic_DNA"/>
</dbReference>
<dbReference type="Proteomes" id="UP000322899">
    <property type="component" value="Unassembled WGS sequence"/>
</dbReference>
<dbReference type="Gene3D" id="1.25.40.20">
    <property type="entry name" value="Ankyrin repeat-containing domain"/>
    <property type="match status" value="3"/>
</dbReference>
<keyword evidence="1" id="KW-0677">Repeat</keyword>
<dbReference type="PANTHER" id="PTHR24171:SF10">
    <property type="entry name" value="ANKYRIN REPEAT DOMAIN-CONTAINING PROTEIN 29-LIKE"/>
    <property type="match status" value="1"/>
</dbReference>
<dbReference type="AlphaFoldDB" id="A0A5A8EAU6"/>
<reference evidence="4 5" key="1">
    <citation type="submission" date="2019-07" db="EMBL/GenBank/DDBJ databases">
        <title>Genomes of Cafeteria roenbergensis.</title>
        <authorList>
            <person name="Fischer M.G."/>
            <person name="Hackl T."/>
            <person name="Roman M."/>
        </authorList>
    </citation>
    <scope>NUCLEOTIDE SEQUENCE [LARGE SCALE GENOMIC DNA]</scope>
    <source>
        <strain evidence="4 5">E4-10P</strain>
    </source>
</reference>
<evidence type="ECO:0000256" key="2">
    <source>
        <dbReference type="ARBA" id="ARBA00023043"/>
    </source>
</evidence>
<dbReference type="PROSITE" id="PS50297">
    <property type="entry name" value="ANK_REP_REGION"/>
    <property type="match status" value="4"/>
</dbReference>
<dbReference type="PANTHER" id="PTHR24171">
    <property type="entry name" value="ANKYRIN REPEAT DOMAIN-CONTAINING PROTEIN 39-RELATED"/>
    <property type="match status" value="1"/>
</dbReference>
<proteinExistence type="predicted"/>
<name>A0A5A8EAU6_CAFRO</name>
<gene>
    <name evidence="4" type="ORF">FNF27_05402</name>
</gene>
<comment type="caution">
    <text evidence="4">The sequence shown here is derived from an EMBL/GenBank/DDBJ whole genome shotgun (WGS) entry which is preliminary data.</text>
</comment>
<evidence type="ECO:0000313" key="5">
    <source>
        <dbReference type="Proteomes" id="UP000322899"/>
    </source>
</evidence>
<feature type="repeat" description="ANK" evidence="3">
    <location>
        <begin position="111"/>
        <end position="143"/>
    </location>
</feature>
<sequence>MSTPAMDESAMASELWEVAKAGHTAQACKLLDEGAPVNWKNAAVDGATALVWAASEGHTDTVELLLDCGADPEAKDRYGATALVRAAWRGHTDTVELLLDCGADPEAKDRYGRTAPVWAASEGHTDTVELLLDCGADLEAKDRYGRTAPVWAASEGHTDTVELLLDRGADLEATNNTGKNALALCTSGACAEVLRSAERLQRWHRRRHLTLWACTLGMIEI</sequence>
<dbReference type="PROSITE" id="PS50088">
    <property type="entry name" value="ANK_REPEAT"/>
    <property type="match status" value="4"/>
</dbReference>
<dbReference type="InterPro" id="IPR002110">
    <property type="entry name" value="Ankyrin_rpt"/>
</dbReference>
<dbReference type="SUPFAM" id="SSF48403">
    <property type="entry name" value="Ankyrin repeat"/>
    <property type="match status" value="1"/>
</dbReference>
<dbReference type="OrthoDB" id="188462at2759"/>
<feature type="repeat" description="ANK" evidence="3">
    <location>
        <begin position="78"/>
        <end position="110"/>
    </location>
</feature>
<keyword evidence="2 3" id="KW-0040">ANK repeat</keyword>
<dbReference type="SMART" id="SM00248">
    <property type="entry name" value="ANK"/>
    <property type="match status" value="4"/>
</dbReference>
<feature type="repeat" description="ANK" evidence="3">
    <location>
        <begin position="45"/>
        <end position="77"/>
    </location>
</feature>
<organism evidence="4 5">
    <name type="scientific">Cafeteria roenbergensis</name>
    <name type="common">Marine flagellate</name>
    <dbReference type="NCBI Taxonomy" id="33653"/>
    <lineage>
        <taxon>Eukaryota</taxon>
        <taxon>Sar</taxon>
        <taxon>Stramenopiles</taxon>
        <taxon>Bigyra</taxon>
        <taxon>Opalozoa</taxon>
        <taxon>Bicosoecida</taxon>
        <taxon>Cafeteriaceae</taxon>
        <taxon>Cafeteria</taxon>
    </lineage>
</organism>